<feature type="region of interest" description="Disordered" evidence="4">
    <location>
        <begin position="74"/>
        <end position="107"/>
    </location>
</feature>
<protein>
    <submittedName>
        <fullName evidence="6">Tetratricopeptide repeat-containing protein</fullName>
    </submittedName>
</protein>
<dbReference type="PANTHER" id="PTHR44858">
    <property type="entry name" value="TETRATRICOPEPTIDE REPEAT PROTEIN 6"/>
    <property type="match status" value="1"/>
</dbReference>
<sequence>MASKVEQHTAPTPGPRAAREVCKNSSTAACSPVSNSEEPKQQLSIKLQPPDTSPYDSSLDDHADISVSLLSSGIHRRRGATSTISSAPRGTPSSTRSAPTPQLGRGCTTRGIFGSLSSVYSRSAEGKKSDSSPMLAEPVVGSLLMPDGVTIRRPPKLGISSGDPVGTHILRRRAACSGAEPASPSGPFASRLNLSLHRLSVNTSWQRTFRSAAWTSGGRRRGPMSRHLNPTADSLPKIVSFSPSLNRALFQDTCLVAPLRSASSSALFSPQIATSVSEPPPYIPETLSSDLQQSPDSSLLKPVDGIASSPGSSCKASPRLQVAESPLPCLTRLPVSDHASGVDEDEENCAVSVSPESFEDSVCQGSQRKGRARASPRGASPSSHAVGSSLLVPSSPAAVKEGERGEGFQDQSLLAQDEIFREAKKCEDELAANPKNEEAVYRLGVLKFRAGQIEDAISLVSAFLQKHAPKRSKAERRSEDAARDSKLSLDHQSGGGEQALADNPLAGHKQQTQTAQADGTSKSRREDVASIGEGGTAREGGEVNEDNQAKLSKEDECTENGKETDSAEAGATISKDAPSTQSRQPDEGDCFNAEGNPKEEQLDWRVGKAAPIQKLFNVILDRRSQVNRRAKDILEDWGPPVYLQLEKLLGHLWFEAENFPEAVRHYWRCIDICPDDAQLFTNLGLAYYEMEAMKEATAAFEQAIKLNDRHVSSCALLRVSLSRDATSLSVLAMLLMDEFAEAEEGRLRAIEESSEEPLLPSEEERLRGLREGTERCVTMLQKCLEIDENNILAKLHLSQVYVYREEWDRSEEILQALLEENPDDTHILNNLGQVALNKGDNEKAFQFLERVLNINPEDELAHMHLCELLCKTNQPARALEHFKLCCESSPDSVSLHATCGLPLCEVGKEKEVIAAYTEFIKAHPESAAAKTFKRSLGSMGEDVGFMESTSIIVFIVLPVLLLLMVLLGCAHFFASLASPAPSIHPFADPSHHSEL</sequence>
<keyword evidence="2 3" id="KW-0802">TPR repeat</keyword>
<feature type="compositionally biased region" description="Basic and acidic residues" evidence="4">
    <location>
        <begin position="547"/>
        <end position="565"/>
    </location>
</feature>
<feature type="region of interest" description="Disordered" evidence="4">
    <location>
        <begin position="1"/>
        <end position="60"/>
    </location>
</feature>
<gene>
    <name evidence="6" type="ORF">BN1205_029240</name>
</gene>
<dbReference type="SMART" id="SM00028">
    <property type="entry name" value="TPR"/>
    <property type="match status" value="5"/>
</dbReference>
<keyword evidence="1" id="KW-0677">Repeat</keyword>
<evidence type="ECO:0000256" key="4">
    <source>
        <dbReference type="SAM" id="MobiDB-lite"/>
    </source>
</evidence>
<evidence type="ECO:0000256" key="2">
    <source>
        <dbReference type="ARBA" id="ARBA00022803"/>
    </source>
</evidence>
<dbReference type="PROSITE" id="PS50005">
    <property type="entry name" value="TPR"/>
    <property type="match status" value="3"/>
</dbReference>
<keyword evidence="5" id="KW-0812">Transmembrane</keyword>
<feature type="compositionally biased region" description="Basic and acidic residues" evidence="4">
    <location>
        <begin position="475"/>
        <end position="489"/>
    </location>
</feature>
<dbReference type="InterPro" id="IPR019734">
    <property type="entry name" value="TPR_rpt"/>
</dbReference>
<dbReference type="Pfam" id="PF13414">
    <property type="entry name" value="TPR_11"/>
    <property type="match status" value="1"/>
</dbReference>
<evidence type="ECO:0000313" key="6">
    <source>
        <dbReference type="EMBL" id="CEL78754.1"/>
    </source>
</evidence>
<organism evidence="6">
    <name type="scientific">Toxoplasma gondii (strain ATCC 50861 / VEG)</name>
    <dbReference type="NCBI Taxonomy" id="432359"/>
    <lineage>
        <taxon>Eukaryota</taxon>
        <taxon>Sar</taxon>
        <taxon>Alveolata</taxon>
        <taxon>Apicomplexa</taxon>
        <taxon>Conoidasida</taxon>
        <taxon>Coccidia</taxon>
        <taxon>Eucoccidiorida</taxon>
        <taxon>Eimeriorina</taxon>
        <taxon>Sarcocystidae</taxon>
        <taxon>Toxoplasma</taxon>
    </lineage>
</organism>
<feature type="compositionally biased region" description="Low complexity" evidence="4">
    <location>
        <begin position="287"/>
        <end position="300"/>
    </location>
</feature>
<dbReference type="EMBL" id="LN714502">
    <property type="protein sequence ID" value="CEL78754.1"/>
    <property type="molecule type" value="Genomic_DNA"/>
</dbReference>
<accession>A0A0F7V8I5</accession>
<feature type="region of interest" description="Disordered" evidence="4">
    <location>
        <begin position="466"/>
        <end position="599"/>
    </location>
</feature>
<dbReference type="PROSITE" id="PS50293">
    <property type="entry name" value="TPR_REGION"/>
    <property type="match status" value="1"/>
</dbReference>
<proteinExistence type="predicted"/>
<dbReference type="SUPFAM" id="SSF48452">
    <property type="entry name" value="TPR-like"/>
    <property type="match status" value="1"/>
</dbReference>
<dbReference type="Pfam" id="PF13432">
    <property type="entry name" value="TPR_16"/>
    <property type="match status" value="1"/>
</dbReference>
<keyword evidence="5" id="KW-1133">Transmembrane helix</keyword>
<feature type="repeat" description="TPR" evidence="3">
    <location>
        <begin position="677"/>
        <end position="710"/>
    </location>
</feature>
<reference evidence="6" key="1">
    <citation type="journal article" date="2015" name="PLoS ONE">
        <title>Comprehensive Evaluation of Toxoplasma gondii VEG and Neospora caninum LIV Genomes with Tachyzoite Stage Transcriptome and Proteome Defines Novel Transcript Features.</title>
        <authorList>
            <person name="Ramaprasad A."/>
            <person name="Mourier T."/>
            <person name="Naeem R."/>
            <person name="Malas T.B."/>
            <person name="Moussa E."/>
            <person name="Panigrahi A."/>
            <person name="Vermont S.J."/>
            <person name="Otto T.D."/>
            <person name="Wastling J."/>
            <person name="Pain A."/>
        </authorList>
    </citation>
    <scope>NUCLEOTIDE SEQUENCE</scope>
    <source>
        <strain evidence="6">VEG</strain>
    </source>
</reference>
<feature type="compositionally biased region" description="Polar residues" evidence="4">
    <location>
        <begin position="509"/>
        <end position="520"/>
    </location>
</feature>
<feature type="compositionally biased region" description="Polar residues" evidence="4">
    <location>
        <begin position="23"/>
        <end position="45"/>
    </location>
</feature>
<feature type="repeat" description="TPR" evidence="3">
    <location>
        <begin position="643"/>
        <end position="676"/>
    </location>
</feature>
<feature type="repeat" description="TPR" evidence="3">
    <location>
        <begin position="825"/>
        <end position="858"/>
    </location>
</feature>
<dbReference type="AlphaFoldDB" id="A0A0F7V8I5"/>
<evidence type="ECO:0000256" key="3">
    <source>
        <dbReference type="PROSITE-ProRule" id="PRU00339"/>
    </source>
</evidence>
<keyword evidence="5" id="KW-0472">Membrane</keyword>
<dbReference type="PANTHER" id="PTHR44858:SF1">
    <property type="entry name" value="UDP-N-ACETYLGLUCOSAMINE--PEPTIDE N-ACETYLGLUCOSAMINYLTRANSFERASE SPINDLY-RELATED"/>
    <property type="match status" value="1"/>
</dbReference>
<feature type="region of interest" description="Disordered" evidence="4">
    <location>
        <begin position="279"/>
        <end position="319"/>
    </location>
</feature>
<dbReference type="Gene3D" id="1.25.40.10">
    <property type="entry name" value="Tetratricopeptide repeat domain"/>
    <property type="match status" value="2"/>
</dbReference>
<evidence type="ECO:0000256" key="5">
    <source>
        <dbReference type="SAM" id="Phobius"/>
    </source>
</evidence>
<feature type="region of interest" description="Disordered" evidence="4">
    <location>
        <begin position="333"/>
        <end position="409"/>
    </location>
</feature>
<feature type="transmembrane region" description="Helical" evidence="5">
    <location>
        <begin position="951"/>
        <end position="974"/>
    </location>
</feature>
<evidence type="ECO:0000256" key="1">
    <source>
        <dbReference type="ARBA" id="ARBA00022737"/>
    </source>
</evidence>
<dbReference type="GO" id="GO:0046813">
    <property type="term" value="P:receptor-mediated virion attachment to host cell"/>
    <property type="evidence" value="ECO:0007669"/>
    <property type="project" value="TreeGrafter"/>
</dbReference>
<feature type="compositionally biased region" description="Polar residues" evidence="4">
    <location>
        <begin position="80"/>
        <end position="100"/>
    </location>
</feature>
<dbReference type="InterPro" id="IPR011990">
    <property type="entry name" value="TPR-like_helical_dom_sf"/>
</dbReference>
<dbReference type="InterPro" id="IPR050498">
    <property type="entry name" value="Ycf3"/>
</dbReference>
<name>A0A0F7V8I5_TOXGV</name>